<dbReference type="GO" id="GO:0005730">
    <property type="term" value="C:nucleolus"/>
    <property type="evidence" value="ECO:0007669"/>
    <property type="project" value="TreeGrafter"/>
</dbReference>
<dbReference type="EMBL" id="JANAVB010043418">
    <property type="protein sequence ID" value="KAJ6792715.1"/>
    <property type="molecule type" value="Genomic_DNA"/>
</dbReference>
<reference evidence="10" key="1">
    <citation type="journal article" date="2023" name="GigaByte">
        <title>Genome assembly of the bearded iris, Iris pallida Lam.</title>
        <authorList>
            <person name="Bruccoleri R.E."/>
            <person name="Oakeley E.J."/>
            <person name="Faust A.M.E."/>
            <person name="Altorfer M."/>
            <person name="Dessus-Babus S."/>
            <person name="Burckhardt D."/>
            <person name="Oertli M."/>
            <person name="Naumann U."/>
            <person name="Petersen F."/>
            <person name="Wong J."/>
        </authorList>
    </citation>
    <scope>NUCLEOTIDE SEQUENCE</scope>
    <source>
        <strain evidence="10">GSM-AAB239-AS_SAM_17_03QT</strain>
    </source>
</reference>
<reference evidence="10" key="2">
    <citation type="submission" date="2023-04" db="EMBL/GenBank/DDBJ databases">
        <authorList>
            <person name="Bruccoleri R.E."/>
            <person name="Oakeley E.J."/>
            <person name="Faust A.-M."/>
            <person name="Dessus-Babus S."/>
            <person name="Altorfer M."/>
            <person name="Burckhardt D."/>
            <person name="Oertli M."/>
            <person name="Naumann U."/>
            <person name="Petersen F."/>
            <person name="Wong J."/>
        </authorList>
    </citation>
    <scope>NUCLEOTIDE SEQUENCE</scope>
    <source>
        <strain evidence="10">GSM-AAB239-AS_SAM_17_03QT</strain>
        <tissue evidence="10">Leaf</tissue>
    </source>
</reference>
<dbReference type="AlphaFoldDB" id="A0AAX6DLV8"/>
<evidence type="ECO:0000256" key="6">
    <source>
        <dbReference type="ARBA" id="ARBA00023163"/>
    </source>
</evidence>
<dbReference type="InterPro" id="IPR013087">
    <property type="entry name" value="Znf_C2H2_type"/>
</dbReference>
<keyword evidence="6" id="KW-0804">Transcription</keyword>
<evidence type="ECO:0000313" key="10">
    <source>
        <dbReference type="EMBL" id="KAJ6792715.1"/>
    </source>
</evidence>
<dbReference type="PROSITE" id="PS50157">
    <property type="entry name" value="ZINC_FINGER_C2H2_2"/>
    <property type="match status" value="2"/>
</dbReference>
<keyword evidence="5" id="KW-0805">Transcription regulation</keyword>
<comment type="subcellular location">
    <subcellularLocation>
        <location evidence="1">Nucleus</location>
    </subcellularLocation>
</comment>
<feature type="domain" description="C2H2-type" evidence="9">
    <location>
        <begin position="63"/>
        <end position="93"/>
    </location>
</feature>
<dbReference type="Gene3D" id="3.30.160.60">
    <property type="entry name" value="Classic Zinc Finger"/>
    <property type="match status" value="2"/>
</dbReference>
<feature type="domain" description="C2H2-type" evidence="9">
    <location>
        <begin position="34"/>
        <end position="63"/>
    </location>
</feature>
<comment type="caution">
    <text evidence="10">The sequence shown here is derived from an EMBL/GenBank/DDBJ whole genome shotgun (WGS) entry which is preliminary data.</text>
</comment>
<evidence type="ECO:0000256" key="7">
    <source>
        <dbReference type="ARBA" id="ARBA00023242"/>
    </source>
</evidence>
<keyword evidence="2" id="KW-0479">Metal-binding</keyword>
<proteinExistence type="predicted"/>
<gene>
    <name evidence="10" type="ORF">M6B38_237010</name>
</gene>
<dbReference type="GO" id="GO:0003700">
    <property type="term" value="F:DNA-binding transcription factor activity"/>
    <property type="evidence" value="ECO:0007669"/>
    <property type="project" value="TreeGrafter"/>
</dbReference>
<dbReference type="GO" id="GO:0080084">
    <property type="term" value="F:5S rDNA binding"/>
    <property type="evidence" value="ECO:0007669"/>
    <property type="project" value="TreeGrafter"/>
</dbReference>
<dbReference type="SMART" id="SM00355">
    <property type="entry name" value="ZnF_C2H2"/>
    <property type="match status" value="2"/>
</dbReference>
<keyword evidence="7" id="KW-0539">Nucleus</keyword>
<keyword evidence="11" id="KW-1185">Reference proteome</keyword>
<evidence type="ECO:0000256" key="3">
    <source>
        <dbReference type="ARBA" id="ARBA00022771"/>
    </source>
</evidence>
<name>A0AAX6DLV8_IRIPA</name>
<dbReference type="Proteomes" id="UP001140949">
    <property type="component" value="Unassembled WGS sequence"/>
</dbReference>
<dbReference type="InterPro" id="IPR051061">
    <property type="entry name" value="Zinc_finger_trans_reg"/>
</dbReference>
<accession>A0AAX6DLV8</accession>
<keyword evidence="4" id="KW-0862">Zinc</keyword>
<organism evidence="10 11">
    <name type="scientific">Iris pallida</name>
    <name type="common">Sweet iris</name>
    <dbReference type="NCBI Taxonomy" id="29817"/>
    <lineage>
        <taxon>Eukaryota</taxon>
        <taxon>Viridiplantae</taxon>
        <taxon>Streptophyta</taxon>
        <taxon>Embryophyta</taxon>
        <taxon>Tracheophyta</taxon>
        <taxon>Spermatophyta</taxon>
        <taxon>Magnoliopsida</taxon>
        <taxon>Liliopsida</taxon>
        <taxon>Asparagales</taxon>
        <taxon>Iridaceae</taxon>
        <taxon>Iridoideae</taxon>
        <taxon>Irideae</taxon>
        <taxon>Iris</taxon>
    </lineage>
</organism>
<dbReference type="SUPFAM" id="SSF57667">
    <property type="entry name" value="beta-beta-alpha zinc fingers"/>
    <property type="match status" value="2"/>
</dbReference>
<dbReference type="GO" id="GO:0008270">
    <property type="term" value="F:zinc ion binding"/>
    <property type="evidence" value="ECO:0007669"/>
    <property type="project" value="UniProtKB-KW"/>
</dbReference>
<evidence type="ECO:0000256" key="4">
    <source>
        <dbReference type="ARBA" id="ARBA00022833"/>
    </source>
</evidence>
<evidence type="ECO:0000256" key="5">
    <source>
        <dbReference type="ARBA" id="ARBA00023015"/>
    </source>
</evidence>
<dbReference type="PANTHER" id="PTHR46179">
    <property type="entry name" value="ZINC FINGER PROTEIN"/>
    <property type="match status" value="1"/>
</dbReference>
<sequence>MTFCHLNTHCHFCNCRYCINLDFEVISRVLQRPFTCALEDCPFSYRRKDHLNRHLLTHQGKLFACPIETCDKKFVYQGNMTRHVKEMHDDESSSGEGEIEGEKLYTCSEVGCGKSFKYPQS</sequence>
<dbReference type="InterPro" id="IPR036236">
    <property type="entry name" value="Znf_C2H2_sf"/>
</dbReference>
<protein>
    <submittedName>
        <fullName evidence="10">Transcription factor IIIA isoform X1</fullName>
    </submittedName>
</protein>
<dbReference type="GO" id="GO:0006357">
    <property type="term" value="P:regulation of transcription by RNA polymerase II"/>
    <property type="evidence" value="ECO:0007669"/>
    <property type="project" value="TreeGrafter"/>
</dbReference>
<evidence type="ECO:0000313" key="11">
    <source>
        <dbReference type="Proteomes" id="UP001140949"/>
    </source>
</evidence>
<evidence type="ECO:0000256" key="8">
    <source>
        <dbReference type="PROSITE-ProRule" id="PRU00042"/>
    </source>
</evidence>
<dbReference type="Pfam" id="PF00096">
    <property type="entry name" value="zf-C2H2"/>
    <property type="match status" value="2"/>
</dbReference>
<dbReference type="PANTHER" id="PTHR46179:SF13">
    <property type="entry name" value="C2H2-TYPE DOMAIN-CONTAINING PROTEIN"/>
    <property type="match status" value="1"/>
</dbReference>
<keyword evidence="3 8" id="KW-0863">Zinc-finger</keyword>
<evidence type="ECO:0000259" key="9">
    <source>
        <dbReference type="PROSITE" id="PS50157"/>
    </source>
</evidence>
<evidence type="ECO:0000256" key="1">
    <source>
        <dbReference type="ARBA" id="ARBA00004123"/>
    </source>
</evidence>
<evidence type="ECO:0000256" key="2">
    <source>
        <dbReference type="ARBA" id="ARBA00022723"/>
    </source>
</evidence>
<dbReference type="PROSITE" id="PS00028">
    <property type="entry name" value="ZINC_FINGER_C2H2_1"/>
    <property type="match status" value="2"/>
</dbReference>